<dbReference type="Proteomes" id="UP000320475">
    <property type="component" value="Unassembled WGS sequence"/>
</dbReference>
<dbReference type="InterPro" id="IPR009828">
    <property type="entry name" value="CYRIA/CYRIB_Rac1-bd"/>
</dbReference>
<dbReference type="SUPFAM" id="SSF90229">
    <property type="entry name" value="CCCH zinc finger"/>
    <property type="match status" value="2"/>
</dbReference>
<evidence type="ECO:0000256" key="6">
    <source>
        <dbReference type="ARBA" id="ARBA00022833"/>
    </source>
</evidence>
<dbReference type="PROSITE" id="PS51039">
    <property type="entry name" value="ZF_AN1"/>
    <property type="match status" value="1"/>
</dbReference>
<keyword evidence="4" id="KW-0677">Repeat</keyword>
<evidence type="ECO:0000256" key="9">
    <source>
        <dbReference type="PROSITE-ProRule" id="PRU00723"/>
    </source>
</evidence>
<feature type="compositionally biased region" description="Basic and acidic residues" evidence="10">
    <location>
        <begin position="748"/>
        <end position="758"/>
    </location>
</feature>
<dbReference type="VEuPathDB" id="FungiDB:SeMB42_g03044"/>
<dbReference type="InterPro" id="IPR057358">
    <property type="entry name" value="UBL_ZFAND1-like"/>
</dbReference>
<dbReference type="SUPFAM" id="SSF118310">
    <property type="entry name" value="AN1-like Zinc finger"/>
    <property type="match status" value="2"/>
</dbReference>
<keyword evidence="8" id="KW-0449">Lipoprotein</keyword>
<feature type="region of interest" description="Disordered" evidence="10">
    <location>
        <begin position="939"/>
        <end position="973"/>
    </location>
</feature>
<evidence type="ECO:0000256" key="7">
    <source>
        <dbReference type="ARBA" id="ARBA00023136"/>
    </source>
</evidence>
<name>A0A507D8V9_9FUNG</name>
<dbReference type="Pfam" id="PF07159">
    <property type="entry name" value="CYRIA-B_Rac1-bd"/>
    <property type="match status" value="1"/>
</dbReference>
<feature type="region of interest" description="Disordered" evidence="10">
    <location>
        <begin position="748"/>
        <end position="838"/>
    </location>
</feature>
<dbReference type="FunFam" id="4.10.1000.10:FF:000001">
    <property type="entry name" value="zinc finger CCCH domain-containing protein 15-like"/>
    <property type="match status" value="1"/>
</dbReference>
<feature type="domain" description="AN1-type" evidence="12">
    <location>
        <begin position="324"/>
        <end position="372"/>
    </location>
</feature>
<keyword evidence="6 9" id="KW-0862">Zinc</keyword>
<reference evidence="13 14" key="1">
    <citation type="journal article" date="2019" name="Sci. Rep.">
        <title>Comparative genomics of chytrid fungi reveal insights into the obligate biotrophic and pathogenic lifestyle of Synchytrium endobioticum.</title>
        <authorList>
            <person name="van de Vossenberg B.T.L.H."/>
            <person name="Warris S."/>
            <person name="Nguyen H.D.T."/>
            <person name="van Gent-Pelzer M.P.E."/>
            <person name="Joly D.L."/>
            <person name="van de Geest H.C."/>
            <person name="Bonants P.J.M."/>
            <person name="Smith D.S."/>
            <person name="Levesque C.A."/>
            <person name="van der Lee T.A.J."/>
        </authorList>
    </citation>
    <scope>NUCLEOTIDE SEQUENCE [LARGE SCALE GENOMIC DNA]</scope>
    <source>
        <strain evidence="13 14">LEV6574</strain>
    </source>
</reference>
<dbReference type="Pfam" id="PF00642">
    <property type="entry name" value="zf-CCCH"/>
    <property type="match status" value="2"/>
</dbReference>
<dbReference type="GO" id="GO:0008270">
    <property type="term" value="F:zinc ion binding"/>
    <property type="evidence" value="ECO:0007669"/>
    <property type="project" value="UniProtKB-KW"/>
</dbReference>
<gene>
    <name evidence="13" type="ORF">SeLEV6574_g02409</name>
</gene>
<feature type="compositionally biased region" description="Polar residues" evidence="10">
    <location>
        <begin position="786"/>
        <end position="795"/>
    </location>
</feature>
<protein>
    <submittedName>
        <fullName evidence="13">Uncharacterized protein</fullName>
    </submittedName>
</protein>
<dbReference type="InterPro" id="IPR000571">
    <property type="entry name" value="Znf_CCCH"/>
</dbReference>
<dbReference type="InterPro" id="IPR036855">
    <property type="entry name" value="Znf_CCCH_sf"/>
</dbReference>
<feature type="zinc finger region" description="C3H1-type" evidence="9">
    <location>
        <begin position="847"/>
        <end position="876"/>
    </location>
</feature>
<dbReference type="PROSITE" id="PS50103">
    <property type="entry name" value="ZF_C3H1"/>
    <property type="match status" value="2"/>
</dbReference>
<dbReference type="AlphaFoldDB" id="A0A507D8V9"/>
<keyword evidence="5 9" id="KW-0863">Zinc-finger</keyword>
<evidence type="ECO:0000256" key="2">
    <source>
        <dbReference type="ARBA" id="ARBA00005778"/>
    </source>
</evidence>
<dbReference type="GO" id="GO:0031267">
    <property type="term" value="F:small GTPase binding"/>
    <property type="evidence" value="ECO:0007669"/>
    <property type="project" value="InterPro"/>
</dbReference>
<sequence>MGALLTILRGAHEDDVIDIPVDFSGATPCAAEASVYALLDGIMQPCEAHIASLKTYTGCGDAIRKAISTPSKESEDAAWAAVAPAVSRLSTYYELSQLIEEAYPTLLAFFCHGDLFRQLENCPATAKRLADLLWFCSLFDELKMANPSIQNDLSYYRRTLSRIRNQGQPQHGAVGDDLANRMSLFYAHANPMTKTVTDTTTAAIAASKGAIAEQVEELLALIAAICYNYVAKERTGSIDMASYCLRVMVTCIVVYDHVSPTGVFAKGSKINIKASVKVIREAAWLLPGLDLCDEDLDMERGLPLLRARVVSIHKGNMTDASGLMEIGVQCSKPSCQQLDFLPFGCSACGLIYCLDHRFHEAHNCSKWSANVDKVQVVCSGCGKMLADESNSLSDDELRKKHSDSACRDYVSRLKTRKTACGYRGCTSMQESVFAVACPKCRDMFCLKHRHPSTHDCRGIVAEQQAKEAKSKTAREFVESKIPSQASSRVATNTKKPAKYNLTVELMKMRMNSQGDSSIPITLRVYLRVFFPLESSMKASNYFFDKTWTVGRLVDKLADIAKLENVNNTHDSSRHLFIFQAETGSKTDGTTPLSVLTNGSRIILERGVHAVEGHYKVNQRQEHRTGHSADTEDVLCLSERPNGFANVASPFILSASPSNGWRPRPPASIPSEVTNTGASSPAVSVGLIGRAEKSLQAVPQLSSLQVSPQPSHDSTVPRKIHSTKIQHAAYIPSSPIGRDIGKEEGDIHRSTAKPNDRKSHVGIMSPPPTPRRPQNLALDGIRPTAETLPSVSSRTRSPGGCGGFIAPMSDSPPKSPAACEKGRRRNRERSESPSAASVSNVGKTAATLYKTEICRSFEENDGWCKYGSKCQFAHGQFELRPTERHPLYKTARCKTFWETGTCPYGKRCCFIHTPRDVEDKTTHMKRSLIVPCEKDLPRTVSPSFAEAPRRRARSSDATSRGSQKNTPRVGIRTVGSSGNIRGIFGNSKCCISSRAAGPVSSMSPSRVMKQPLWVATSQYHSHLSPHRLSSNTGLGVDTFLIASPRIVSGGTGAPSTETNFTKMPRARAITAPNHLMPEPLRVRRVRPETVDLGILETASLIDGDEVEHGDTWGAALARLTANVAATALDDM</sequence>
<dbReference type="OrthoDB" id="60973at2759"/>
<dbReference type="SMART" id="SM00356">
    <property type="entry name" value="ZnF_C3H1"/>
    <property type="match status" value="2"/>
</dbReference>
<keyword evidence="7" id="KW-0472">Membrane</keyword>
<dbReference type="Pfam" id="PF01428">
    <property type="entry name" value="zf-AN1"/>
    <property type="match status" value="2"/>
</dbReference>
<feature type="zinc finger region" description="C3H1-type" evidence="9">
    <location>
        <begin position="886"/>
        <end position="914"/>
    </location>
</feature>
<dbReference type="GO" id="GO:0030833">
    <property type="term" value="P:regulation of actin filament polymerization"/>
    <property type="evidence" value="ECO:0007669"/>
    <property type="project" value="InterPro"/>
</dbReference>
<dbReference type="GO" id="GO:0016020">
    <property type="term" value="C:membrane"/>
    <property type="evidence" value="ECO:0007669"/>
    <property type="project" value="UniProtKB-SubCell"/>
</dbReference>
<dbReference type="InterPro" id="IPR039789">
    <property type="entry name" value="CYRI"/>
</dbReference>
<proteinExistence type="inferred from homology"/>
<evidence type="ECO:0000256" key="5">
    <source>
        <dbReference type="ARBA" id="ARBA00022771"/>
    </source>
</evidence>
<feature type="domain" description="C3H1-type" evidence="11">
    <location>
        <begin position="886"/>
        <end position="914"/>
    </location>
</feature>
<evidence type="ECO:0000256" key="8">
    <source>
        <dbReference type="ARBA" id="ARBA00023288"/>
    </source>
</evidence>
<evidence type="ECO:0000259" key="12">
    <source>
        <dbReference type="PROSITE" id="PS51039"/>
    </source>
</evidence>
<evidence type="ECO:0000256" key="3">
    <source>
        <dbReference type="ARBA" id="ARBA00022723"/>
    </source>
</evidence>
<evidence type="ECO:0000259" key="11">
    <source>
        <dbReference type="PROSITE" id="PS50103"/>
    </source>
</evidence>
<dbReference type="Pfam" id="PF25327">
    <property type="entry name" value="UBL_ZFAND1"/>
    <property type="match status" value="1"/>
</dbReference>
<evidence type="ECO:0000256" key="10">
    <source>
        <dbReference type="SAM" id="MobiDB-lite"/>
    </source>
</evidence>
<dbReference type="InterPro" id="IPR035896">
    <property type="entry name" value="AN1-like_Znf"/>
</dbReference>
<dbReference type="PANTHER" id="PTHR12422">
    <property type="entry name" value="GH09096P"/>
    <property type="match status" value="1"/>
</dbReference>
<dbReference type="SMART" id="SM00154">
    <property type="entry name" value="ZnF_AN1"/>
    <property type="match status" value="2"/>
</dbReference>
<comment type="subcellular location">
    <subcellularLocation>
        <location evidence="1">Membrane</location>
        <topology evidence="1">Lipid-anchor</topology>
    </subcellularLocation>
</comment>
<evidence type="ECO:0000256" key="4">
    <source>
        <dbReference type="ARBA" id="ARBA00022737"/>
    </source>
</evidence>
<evidence type="ECO:0000256" key="1">
    <source>
        <dbReference type="ARBA" id="ARBA00004635"/>
    </source>
</evidence>
<dbReference type="InterPro" id="IPR000058">
    <property type="entry name" value="Znf_AN1"/>
</dbReference>
<dbReference type="VEuPathDB" id="FungiDB:SeMB42_g03043"/>
<organism evidence="13 14">
    <name type="scientific">Synchytrium endobioticum</name>
    <dbReference type="NCBI Taxonomy" id="286115"/>
    <lineage>
        <taxon>Eukaryota</taxon>
        <taxon>Fungi</taxon>
        <taxon>Fungi incertae sedis</taxon>
        <taxon>Chytridiomycota</taxon>
        <taxon>Chytridiomycota incertae sedis</taxon>
        <taxon>Chytridiomycetes</taxon>
        <taxon>Synchytriales</taxon>
        <taxon>Synchytriaceae</taxon>
        <taxon>Synchytrium</taxon>
    </lineage>
</organism>
<comment type="similarity">
    <text evidence="2">Belongs to the CYRI family.</text>
</comment>
<keyword evidence="3 9" id="KW-0479">Metal-binding</keyword>
<dbReference type="EMBL" id="QEAM01000067">
    <property type="protein sequence ID" value="TPX47871.1"/>
    <property type="molecule type" value="Genomic_DNA"/>
</dbReference>
<dbReference type="Gene3D" id="4.10.1000.10">
    <property type="entry name" value="Zinc finger, CCCH-type"/>
    <property type="match status" value="2"/>
</dbReference>
<accession>A0A507D8V9</accession>
<feature type="domain" description="C3H1-type" evidence="11">
    <location>
        <begin position="847"/>
        <end position="876"/>
    </location>
</feature>
<evidence type="ECO:0000313" key="14">
    <source>
        <dbReference type="Proteomes" id="UP000320475"/>
    </source>
</evidence>
<dbReference type="Gene3D" id="4.10.1110.10">
    <property type="entry name" value="AN1-like Zinc finger"/>
    <property type="match status" value="2"/>
</dbReference>
<comment type="caution">
    <text evidence="13">The sequence shown here is derived from an EMBL/GenBank/DDBJ whole genome shotgun (WGS) entry which is preliminary data.</text>
</comment>
<evidence type="ECO:0000313" key="13">
    <source>
        <dbReference type="EMBL" id="TPX47871.1"/>
    </source>
</evidence>